<protein>
    <submittedName>
        <fullName evidence="1">Uncharacterized protein</fullName>
    </submittedName>
</protein>
<dbReference type="Proteomes" id="UP001732700">
    <property type="component" value="Chromosome 6C"/>
</dbReference>
<name>A0ACD5Z4A4_AVESA</name>
<sequence length="135" mass="15337">MDDIGFLDMMNVGSRDVNWEGSQYCSPIAEQETMSTPDVAGSAKQKSKGTRAPSTKGKNWSSHDDKLLIKAWANTSLDAVIGMDQNSSCYWNRSLAYYNMHKEPSWPERMLMQSIDVTPLFQHSRVNFVDAFSRY</sequence>
<accession>A0ACD5Z4A4</accession>
<organism evidence="1 2">
    <name type="scientific">Avena sativa</name>
    <name type="common">Oat</name>
    <dbReference type="NCBI Taxonomy" id="4498"/>
    <lineage>
        <taxon>Eukaryota</taxon>
        <taxon>Viridiplantae</taxon>
        <taxon>Streptophyta</taxon>
        <taxon>Embryophyta</taxon>
        <taxon>Tracheophyta</taxon>
        <taxon>Spermatophyta</taxon>
        <taxon>Magnoliopsida</taxon>
        <taxon>Liliopsida</taxon>
        <taxon>Poales</taxon>
        <taxon>Poaceae</taxon>
        <taxon>BOP clade</taxon>
        <taxon>Pooideae</taxon>
        <taxon>Poodae</taxon>
        <taxon>Poeae</taxon>
        <taxon>Poeae Chloroplast Group 1 (Aveneae type)</taxon>
        <taxon>Aveninae</taxon>
        <taxon>Avena</taxon>
    </lineage>
</organism>
<proteinExistence type="predicted"/>
<reference evidence="1" key="1">
    <citation type="submission" date="2021-05" db="EMBL/GenBank/DDBJ databases">
        <authorList>
            <person name="Scholz U."/>
            <person name="Mascher M."/>
            <person name="Fiebig A."/>
        </authorList>
    </citation>
    <scope>NUCLEOTIDE SEQUENCE [LARGE SCALE GENOMIC DNA]</scope>
</reference>
<evidence type="ECO:0000313" key="1">
    <source>
        <dbReference type="EnsemblPlants" id="AVESA.00010b.r2.6CG1076560.1.CDS.1"/>
    </source>
</evidence>
<reference evidence="1" key="2">
    <citation type="submission" date="2025-09" db="UniProtKB">
        <authorList>
            <consortium name="EnsemblPlants"/>
        </authorList>
    </citation>
    <scope>IDENTIFICATION</scope>
</reference>
<dbReference type="EnsemblPlants" id="AVESA.00010b.r2.6CG1076560.1">
    <property type="protein sequence ID" value="AVESA.00010b.r2.6CG1076560.1.CDS.1"/>
    <property type="gene ID" value="AVESA.00010b.r2.6CG1076560"/>
</dbReference>
<evidence type="ECO:0000313" key="2">
    <source>
        <dbReference type="Proteomes" id="UP001732700"/>
    </source>
</evidence>
<keyword evidence="2" id="KW-1185">Reference proteome</keyword>